<name>A0A6S6SQW7_9BACT</name>
<accession>A0A6S6SQW7</accession>
<reference evidence="1" key="1">
    <citation type="submission" date="2020-01" db="EMBL/GenBank/DDBJ databases">
        <authorList>
            <person name="Meier V. D."/>
            <person name="Meier V D."/>
        </authorList>
    </citation>
    <scope>NUCLEOTIDE SEQUENCE</scope>
    <source>
        <strain evidence="1">HLG_WM_MAG_03</strain>
    </source>
</reference>
<gene>
    <name evidence="1" type="ORF">HELGO_WM35956</name>
</gene>
<protein>
    <submittedName>
        <fullName evidence="1">Uncharacterized protein</fullName>
    </submittedName>
</protein>
<sequence length="21" mass="2549">MQIFGHDWIESRSFYSISSEE</sequence>
<feature type="non-terminal residue" evidence="1">
    <location>
        <position position="21"/>
    </location>
</feature>
<dbReference type="EMBL" id="CACVAR010000130">
    <property type="protein sequence ID" value="CAA6805060.1"/>
    <property type="molecule type" value="Genomic_DNA"/>
</dbReference>
<dbReference type="AlphaFoldDB" id="A0A6S6SQW7"/>
<proteinExistence type="predicted"/>
<organism evidence="1">
    <name type="scientific">uncultured Sulfurovum sp</name>
    <dbReference type="NCBI Taxonomy" id="269237"/>
    <lineage>
        <taxon>Bacteria</taxon>
        <taxon>Pseudomonadati</taxon>
        <taxon>Campylobacterota</taxon>
        <taxon>Epsilonproteobacteria</taxon>
        <taxon>Campylobacterales</taxon>
        <taxon>Sulfurovaceae</taxon>
        <taxon>Sulfurovum</taxon>
        <taxon>environmental samples</taxon>
    </lineage>
</organism>
<evidence type="ECO:0000313" key="1">
    <source>
        <dbReference type="EMBL" id="CAA6805060.1"/>
    </source>
</evidence>